<dbReference type="Pfam" id="PF07811">
    <property type="entry name" value="TadE"/>
    <property type="match status" value="1"/>
</dbReference>
<evidence type="ECO:0000313" key="3">
    <source>
        <dbReference type="EMBL" id="PKB25501.1"/>
    </source>
</evidence>
<evidence type="ECO:0000259" key="2">
    <source>
        <dbReference type="Pfam" id="PF07811"/>
    </source>
</evidence>
<dbReference type="RefSeq" id="WP_100865936.1">
    <property type="nucleotide sequence ID" value="NZ_PHUF01000002.1"/>
</dbReference>
<feature type="transmembrane region" description="Helical" evidence="1">
    <location>
        <begin position="21"/>
        <end position="42"/>
    </location>
</feature>
<proteinExistence type="predicted"/>
<gene>
    <name evidence="3" type="ORF">B0I00_0702</name>
</gene>
<accession>A0A2N0I2V2</accession>
<evidence type="ECO:0000256" key="1">
    <source>
        <dbReference type="SAM" id="Phobius"/>
    </source>
</evidence>
<keyword evidence="1" id="KW-0812">Transmembrane</keyword>
<dbReference type="InterPro" id="IPR012495">
    <property type="entry name" value="TadE-like_dom"/>
</dbReference>
<keyword evidence="1" id="KW-1133">Transmembrane helix</keyword>
<keyword evidence="4" id="KW-1185">Reference proteome</keyword>
<comment type="caution">
    <text evidence="3">The sequence shown here is derived from an EMBL/GenBank/DDBJ whole genome shotgun (WGS) entry which is preliminary data.</text>
</comment>
<feature type="domain" description="TadE-like" evidence="2">
    <location>
        <begin position="15"/>
        <end position="57"/>
    </location>
</feature>
<keyword evidence="1" id="KW-0472">Membrane</keyword>
<name>A0A2N0I2V2_9SPHN</name>
<dbReference type="AlphaFoldDB" id="A0A2N0I2V2"/>
<dbReference type="EMBL" id="PHUF01000002">
    <property type="protein sequence ID" value="PKB25501.1"/>
    <property type="molecule type" value="Genomic_DNA"/>
</dbReference>
<protein>
    <submittedName>
        <fullName evidence="3">TadE-like protein</fullName>
    </submittedName>
</protein>
<dbReference type="Proteomes" id="UP000232587">
    <property type="component" value="Unassembled WGS sequence"/>
</dbReference>
<dbReference type="OrthoDB" id="7427721at2"/>
<reference evidence="3 4" key="1">
    <citation type="submission" date="2017-11" db="EMBL/GenBank/DDBJ databases">
        <title>Genomic Encyclopedia of Type Strains, Phase III (KMG-III): the genomes of soil and plant-associated and newly described type strains.</title>
        <authorList>
            <person name="Whitman W."/>
        </authorList>
    </citation>
    <scope>NUCLEOTIDE SEQUENCE [LARGE SCALE GENOMIC DNA]</scope>
    <source>
        <strain evidence="3 4">CGMCC 1.12274</strain>
    </source>
</reference>
<organism evidence="3 4">
    <name type="scientific">Novosphingobium kunmingense</name>
    <dbReference type="NCBI Taxonomy" id="1211806"/>
    <lineage>
        <taxon>Bacteria</taxon>
        <taxon>Pseudomonadati</taxon>
        <taxon>Pseudomonadota</taxon>
        <taxon>Alphaproteobacteria</taxon>
        <taxon>Sphingomonadales</taxon>
        <taxon>Sphingomonadaceae</taxon>
        <taxon>Novosphingobium</taxon>
    </lineage>
</organism>
<evidence type="ECO:0000313" key="4">
    <source>
        <dbReference type="Proteomes" id="UP000232587"/>
    </source>
</evidence>
<sequence>MIAMLLKRIARRSDGSALVEFALVAPLLITMVLGVIQAGLWMSAYNSVRSAANDTGRWTTVEYQNGNRRTNSEIAIEARRRATTAPYGLLGSGVTVYVSDSATQSISKVTEKSLRIVYQMPNVMGFASIGAIKIEHTRPLFVKESI</sequence>